<dbReference type="EMBL" id="FRDI01000003">
    <property type="protein sequence ID" value="SHN53971.1"/>
    <property type="molecule type" value="Genomic_DNA"/>
</dbReference>
<keyword evidence="2" id="KW-1185">Reference proteome</keyword>
<accession>A0A1M7S692</accession>
<dbReference type="PANTHER" id="PTHR34986:SF1">
    <property type="entry name" value="PROTEIN YIAL"/>
    <property type="match status" value="1"/>
</dbReference>
<reference evidence="1 2" key="1">
    <citation type="submission" date="2016-12" db="EMBL/GenBank/DDBJ databases">
        <authorList>
            <person name="Song W.-J."/>
            <person name="Kurnit D.M."/>
        </authorList>
    </citation>
    <scope>NUCLEOTIDE SEQUENCE [LARGE SCALE GENOMIC DNA]</scope>
    <source>
        <strain evidence="1 2">DSM 11393</strain>
    </source>
</reference>
<evidence type="ECO:0000313" key="1">
    <source>
        <dbReference type="EMBL" id="SHN53971.1"/>
    </source>
</evidence>
<organism evidence="1 2">
    <name type="scientific">Desulfovibrio litoralis DSM 11393</name>
    <dbReference type="NCBI Taxonomy" id="1121455"/>
    <lineage>
        <taxon>Bacteria</taxon>
        <taxon>Pseudomonadati</taxon>
        <taxon>Thermodesulfobacteriota</taxon>
        <taxon>Desulfovibrionia</taxon>
        <taxon>Desulfovibrionales</taxon>
        <taxon>Desulfovibrionaceae</taxon>
        <taxon>Desulfovibrio</taxon>
    </lineage>
</organism>
<protein>
    <submittedName>
        <fullName evidence="1">Biofilm protein TabA</fullName>
    </submittedName>
</protein>
<dbReference type="Pfam" id="PF04074">
    <property type="entry name" value="DUF386"/>
    <property type="match status" value="1"/>
</dbReference>
<dbReference type="PANTHER" id="PTHR34986">
    <property type="entry name" value="EVOLVED BETA-GALACTOSIDASE SUBUNIT BETA"/>
    <property type="match status" value="1"/>
</dbReference>
<gene>
    <name evidence="1" type="ORF">SAMN02745728_00476</name>
</gene>
<sequence length="160" mass="18505">MIVGFLNNWQAHKHFYPKLFDVAFQFIESQDVFKLADGKHQIIGNDFFVIRDTVRTADKIHKNSEIHKDFIDIQVLLSGKESHIYCSQTPSIPSLDDQFEAKDVAFYSHDPLANVINLTAGQYVIYFPYEQHAPCCSTEDSEAIHKLIFKIRADLIKRDE</sequence>
<dbReference type="NCBIfam" id="TIGR00022">
    <property type="entry name" value="YhcH/YjgK/YiaL family protein"/>
    <property type="match status" value="1"/>
</dbReference>
<dbReference type="InterPro" id="IPR004375">
    <property type="entry name" value="NanQ/TabA/YiaL"/>
</dbReference>
<dbReference type="GO" id="GO:0005829">
    <property type="term" value="C:cytosol"/>
    <property type="evidence" value="ECO:0007669"/>
    <property type="project" value="TreeGrafter"/>
</dbReference>
<dbReference type="InterPro" id="IPR037012">
    <property type="entry name" value="NanQ/TabA/YiaL_sf"/>
</dbReference>
<dbReference type="AlphaFoldDB" id="A0A1M7S692"/>
<proteinExistence type="predicted"/>
<name>A0A1M7S692_9BACT</name>
<dbReference type="STRING" id="1121455.SAMN02745728_00476"/>
<dbReference type="OrthoDB" id="6196468at2"/>
<evidence type="ECO:0000313" key="2">
    <source>
        <dbReference type="Proteomes" id="UP000186469"/>
    </source>
</evidence>
<dbReference type="Proteomes" id="UP000186469">
    <property type="component" value="Unassembled WGS sequence"/>
</dbReference>
<dbReference type="RefSeq" id="WP_072696154.1">
    <property type="nucleotide sequence ID" value="NZ_FRDI01000003.1"/>
</dbReference>
<dbReference type="Gene3D" id="2.60.120.370">
    <property type="entry name" value="YhcH/YjgK/YiaL"/>
    <property type="match status" value="1"/>
</dbReference>
<dbReference type="SUPFAM" id="SSF51197">
    <property type="entry name" value="Clavaminate synthase-like"/>
    <property type="match status" value="1"/>
</dbReference>